<gene>
    <name evidence="1" type="ORF">CARN8_1330004</name>
</gene>
<evidence type="ECO:0000313" key="1">
    <source>
        <dbReference type="EMBL" id="VAY86740.1"/>
    </source>
</evidence>
<organism evidence="1">
    <name type="scientific">mine drainage metagenome</name>
    <dbReference type="NCBI Taxonomy" id="410659"/>
    <lineage>
        <taxon>unclassified sequences</taxon>
        <taxon>metagenomes</taxon>
        <taxon>ecological metagenomes</taxon>
    </lineage>
</organism>
<dbReference type="EMBL" id="UOYP01000039">
    <property type="protein sequence ID" value="VAY86740.1"/>
    <property type="molecule type" value="Genomic_DNA"/>
</dbReference>
<sequence>MYIFSCAVLYTMDAAVEMFDTVQTAFRFAPRFKMAVMVQFVCKLMQYKEAICH</sequence>
<dbReference type="AlphaFoldDB" id="A0A3P3ZLI6"/>
<reference evidence="1" key="1">
    <citation type="submission" date="2018-10" db="EMBL/GenBank/DDBJ databases">
        <authorList>
            <person name="Plewniak F."/>
        </authorList>
    </citation>
    <scope>NUCLEOTIDE SEQUENCE</scope>
</reference>
<accession>A0A3P3ZLI6</accession>
<proteinExistence type="predicted"/>
<protein>
    <submittedName>
        <fullName evidence="1">Uncharacterized protein</fullName>
    </submittedName>
</protein>
<name>A0A3P3ZLI6_9ZZZZ</name>